<comment type="similarity">
    <text evidence="4">Belongs to the EXORDIUM family.</text>
</comment>
<keyword evidence="5" id="KW-0812">Transmembrane</keyword>
<comment type="caution">
    <text evidence="6">The sequence shown here is derived from an EMBL/GenBank/DDBJ whole genome shotgun (WGS) entry which is preliminary data.</text>
</comment>
<accession>A0A817W4M6</accession>
<evidence type="ECO:0000256" key="3">
    <source>
        <dbReference type="ARBA" id="ARBA00022729"/>
    </source>
</evidence>
<keyword evidence="5" id="KW-1133">Transmembrane helix</keyword>
<dbReference type="Pfam" id="PF04674">
    <property type="entry name" value="Phi_1"/>
    <property type="match status" value="1"/>
</dbReference>
<dbReference type="AlphaFoldDB" id="A0A817W4M6"/>
<dbReference type="PANTHER" id="PTHR31279:SF58">
    <property type="entry name" value="PROTEIN EXORDIUM-LIKE 2"/>
    <property type="match status" value="1"/>
</dbReference>
<evidence type="ECO:0000256" key="1">
    <source>
        <dbReference type="ARBA" id="ARBA00004613"/>
    </source>
</evidence>
<feature type="transmembrane region" description="Helical" evidence="5">
    <location>
        <begin position="12"/>
        <end position="33"/>
    </location>
</feature>
<evidence type="ECO:0000256" key="2">
    <source>
        <dbReference type="ARBA" id="ARBA00022525"/>
    </source>
</evidence>
<evidence type="ECO:0000256" key="4">
    <source>
        <dbReference type="ARBA" id="ARBA00023591"/>
    </source>
</evidence>
<keyword evidence="2" id="KW-0964">Secreted</keyword>
<sequence length="377" mass="41182">MSIDVVSPINFIALEDLSVIYEILIFIHGLFMLQRYFTERTVVMKLPWIFYQLAIVIFALIITRSDSAALGSLDGIKIDKQQSQRNGIDPNGKASIHRPNNPNTLARAAAATPSNITYRFYGHSGGYALTGTTKVYVVYYGTWSSTQINIISVLISNLGNSSWFNIEKTYYSQLTDTSPKVSVSGSLVLGGSWTLSSSAFGTALTGNTIPSAFAYYVSVGALPNDKGGIYLWLSSPEISESSTVVGGSFLTDYCGYHYRFSVGNTFYVYGFIGNPKKYIGRGCDPYTINPSISPNGDLGVDAMASVISHEVVEAMSNPFSNAWGDSNGNENADKCAWDFGTYYAAPNKGKYNIYIGGKYYLIQRNWNAKTQACAQSA</sequence>
<proteinExistence type="inferred from homology"/>
<keyword evidence="3" id="KW-0732">Signal</keyword>
<reference evidence="6" key="1">
    <citation type="submission" date="2021-02" db="EMBL/GenBank/DDBJ databases">
        <authorList>
            <person name="Nowell W R."/>
        </authorList>
    </citation>
    <scope>NUCLEOTIDE SEQUENCE</scope>
</reference>
<dbReference type="Proteomes" id="UP000663825">
    <property type="component" value="Unassembled WGS sequence"/>
</dbReference>
<dbReference type="InterPro" id="IPR006766">
    <property type="entry name" value="EXORDIUM-like"/>
</dbReference>
<feature type="transmembrane region" description="Helical" evidence="5">
    <location>
        <begin position="45"/>
        <end position="63"/>
    </location>
</feature>
<gene>
    <name evidence="6" type="ORF">TIS948_LOCUS23088</name>
</gene>
<dbReference type="GO" id="GO:0005576">
    <property type="term" value="C:extracellular region"/>
    <property type="evidence" value="ECO:0007669"/>
    <property type="project" value="UniProtKB-SubCell"/>
</dbReference>
<comment type="subcellular location">
    <subcellularLocation>
        <location evidence="1">Secreted</location>
    </subcellularLocation>
</comment>
<protein>
    <submittedName>
        <fullName evidence="6">Uncharacterized protein</fullName>
    </submittedName>
</protein>
<evidence type="ECO:0000256" key="5">
    <source>
        <dbReference type="SAM" id="Phobius"/>
    </source>
</evidence>
<keyword evidence="5" id="KW-0472">Membrane</keyword>
<dbReference type="PANTHER" id="PTHR31279">
    <property type="entry name" value="PROTEIN EXORDIUM-LIKE 5"/>
    <property type="match status" value="1"/>
</dbReference>
<dbReference type="EMBL" id="CAJNXB010003969">
    <property type="protein sequence ID" value="CAF3348898.1"/>
    <property type="molecule type" value="Genomic_DNA"/>
</dbReference>
<name>A0A817W4M6_9BILA</name>
<evidence type="ECO:0000313" key="6">
    <source>
        <dbReference type="EMBL" id="CAF3348898.1"/>
    </source>
</evidence>
<dbReference type="OrthoDB" id="10057066at2759"/>
<organism evidence="6 7">
    <name type="scientific">Rotaria socialis</name>
    <dbReference type="NCBI Taxonomy" id="392032"/>
    <lineage>
        <taxon>Eukaryota</taxon>
        <taxon>Metazoa</taxon>
        <taxon>Spiralia</taxon>
        <taxon>Gnathifera</taxon>
        <taxon>Rotifera</taxon>
        <taxon>Eurotatoria</taxon>
        <taxon>Bdelloidea</taxon>
        <taxon>Philodinida</taxon>
        <taxon>Philodinidae</taxon>
        <taxon>Rotaria</taxon>
    </lineage>
</organism>
<evidence type="ECO:0000313" key="7">
    <source>
        <dbReference type="Proteomes" id="UP000663825"/>
    </source>
</evidence>